<gene>
    <name evidence="1" type="ORF">AWRI4620_LOCUS8209</name>
</gene>
<dbReference type="EMBL" id="CAINUL010000016">
    <property type="protein sequence ID" value="CAD0113954.1"/>
    <property type="molecule type" value="Genomic_DNA"/>
</dbReference>
<dbReference type="Proteomes" id="UP000745764">
    <property type="component" value="Unassembled WGS sequence"/>
</dbReference>
<keyword evidence="2" id="KW-1185">Reference proteome</keyword>
<dbReference type="AlphaFoldDB" id="A0A9N8KTE4"/>
<proteinExistence type="predicted"/>
<comment type="caution">
    <text evidence="1">The sequence shown here is derived from an EMBL/GenBank/DDBJ whole genome shotgun (WGS) entry which is preliminary data.</text>
</comment>
<evidence type="ECO:0000313" key="2">
    <source>
        <dbReference type="Proteomes" id="UP000745764"/>
    </source>
</evidence>
<reference evidence="1" key="1">
    <citation type="submission" date="2020-06" db="EMBL/GenBank/DDBJ databases">
        <authorList>
            <person name="Onetto C."/>
        </authorList>
    </citation>
    <scope>NUCLEOTIDE SEQUENCE</scope>
</reference>
<evidence type="ECO:0000313" key="1">
    <source>
        <dbReference type="EMBL" id="CAD0113954.1"/>
    </source>
</evidence>
<name>A0A9N8KTE4_9PEZI</name>
<accession>A0A9N8KTE4</accession>
<protein>
    <submittedName>
        <fullName evidence="1">Uncharacterized protein</fullName>
    </submittedName>
</protein>
<organism evidence="1 2">
    <name type="scientific">Aureobasidium uvarum</name>
    <dbReference type="NCBI Taxonomy" id="2773716"/>
    <lineage>
        <taxon>Eukaryota</taxon>
        <taxon>Fungi</taxon>
        <taxon>Dikarya</taxon>
        <taxon>Ascomycota</taxon>
        <taxon>Pezizomycotina</taxon>
        <taxon>Dothideomycetes</taxon>
        <taxon>Dothideomycetidae</taxon>
        <taxon>Dothideales</taxon>
        <taxon>Saccotheciaceae</taxon>
        <taxon>Aureobasidium</taxon>
    </lineage>
</organism>
<sequence length="63" mass="6448">MLPLSARLASRATPRASAFFRSSGILAQQSLRAKATASTKTKMSASGTSSGHPIATLDVCLAV</sequence>